<dbReference type="STRING" id="755732.Fluta_2603"/>
<dbReference type="Proteomes" id="UP000007463">
    <property type="component" value="Chromosome"/>
</dbReference>
<proteinExistence type="predicted"/>
<dbReference type="InterPro" id="IPR025665">
    <property type="entry name" value="Beta-barrel_OMP_2"/>
</dbReference>
<protein>
    <recommendedName>
        <fullName evidence="1">Outer membrane protein beta-barrel domain-containing protein</fullName>
    </recommendedName>
</protein>
<dbReference type="EMBL" id="CP002542">
    <property type="protein sequence ID" value="AEA44587.1"/>
    <property type="molecule type" value="Genomic_DNA"/>
</dbReference>
<keyword evidence="3" id="KW-1185">Reference proteome</keyword>
<sequence precursor="true">MKQSLTIIFLFILVTTSLRAQVNKFDLGFEGGPNVCKIKGNKVPFLKYESIIYGSFALTFQYNLPKLFSVRAAIGYERKGHQMEIQVTDENGTFIDNSIFQSQFNYITLPILARFSFGKNIKFFLNAGAYGGFLFKEVDRIAETEHFKAINQTNTKNFKQFDYGLTGGFGLSVPIKTRWNVSLELRNNFGLVNISSLPLSNNGQVITNTTNILMGVSYKLGLRKKRSN</sequence>
<dbReference type="Pfam" id="PF13568">
    <property type="entry name" value="OMP_b-brl_2"/>
    <property type="match status" value="1"/>
</dbReference>
<name>F2IFA2_FLUTR</name>
<dbReference type="eggNOG" id="ENOG503356A">
    <property type="taxonomic scope" value="Bacteria"/>
</dbReference>
<dbReference type="AlphaFoldDB" id="F2IFA2"/>
<reference evidence="3" key="2">
    <citation type="submission" date="2011-02" db="EMBL/GenBank/DDBJ databases">
        <title>The complete genome of Fluviicola taffensis DSM 16823.</title>
        <authorList>
            <consortium name="US DOE Joint Genome Institute (JGI-PGF)"/>
            <person name="Lucas S."/>
            <person name="Copeland A."/>
            <person name="Lapidus A."/>
            <person name="Bruce D."/>
            <person name="Goodwin L."/>
            <person name="Pitluck S."/>
            <person name="Kyrpides N."/>
            <person name="Mavromatis K."/>
            <person name="Ivanova N."/>
            <person name="Mikhailova N."/>
            <person name="Pagani I."/>
            <person name="Chertkov O."/>
            <person name="Detter J.C."/>
            <person name="Han C."/>
            <person name="Tapia R."/>
            <person name="Land M."/>
            <person name="Hauser L."/>
            <person name="Markowitz V."/>
            <person name="Cheng J.-F."/>
            <person name="Hugenholtz P."/>
            <person name="Woyke T."/>
            <person name="Wu D."/>
            <person name="Tindall B."/>
            <person name="Pomrenke H.G."/>
            <person name="Brambilla E."/>
            <person name="Klenk H.-P."/>
            <person name="Eisen J.A."/>
        </authorList>
    </citation>
    <scope>NUCLEOTIDE SEQUENCE [LARGE SCALE GENOMIC DNA]</scope>
    <source>
        <strain evidence="3">DSM 16823 / RW262 / RW262</strain>
    </source>
</reference>
<dbReference type="InterPro" id="IPR011250">
    <property type="entry name" value="OMP/PagP_B-barrel"/>
</dbReference>
<reference evidence="2 3" key="1">
    <citation type="journal article" date="2011" name="Stand. Genomic Sci.">
        <title>Complete genome sequence of the gliding freshwater bacterium Fluviicola taffensis type strain (RW262).</title>
        <authorList>
            <person name="Woyke T."/>
            <person name="Chertkov O."/>
            <person name="Lapidus A."/>
            <person name="Nolan M."/>
            <person name="Lucas S."/>
            <person name="Del Rio T.G."/>
            <person name="Tice H."/>
            <person name="Cheng J.F."/>
            <person name="Tapia R."/>
            <person name="Han C."/>
            <person name="Goodwin L."/>
            <person name="Pitluck S."/>
            <person name="Liolios K."/>
            <person name="Pagani I."/>
            <person name="Ivanova N."/>
            <person name="Huntemann M."/>
            <person name="Mavromatis K."/>
            <person name="Mikhailova N."/>
            <person name="Pati A."/>
            <person name="Chen A."/>
            <person name="Palaniappan K."/>
            <person name="Land M."/>
            <person name="Hauser L."/>
            <person name="Brambilla E.M."/>
            <person name="Rohde M."/>
            <person name="Mwirichia R."/>
            <person name="Sikorski J."/>
            <person name="Tindall B.J."/>
            <person name="Goker M."/>
            <person name="Bristow J."/>
            <person name="Eisen J.A."/>
            <person name="Markowitz V."/>
            <person name="Hugenholtz P."/>
            <person name="Klenk H.P."/>
            <person name="Kyrpides N.C."/>
        </authorList>
    </citation>
    <scope>NUCLEOTIDE SEQUENCE [LARGE SCALE GENOMIC DNA]</scope>
    <source>
        <strain evidence="3">DSM 16823 / RW262 / RW262</strain>
    </source>
</reference>
<dbReference type="RefSeq" id="WP_013687357.1">
    <property type="nucleotide sequence ID" value="NC_015321.1"/>
</dbReference>
<gene>
    <name evidence="2" type="ordered locus">Fluta_2603</name>
</gene>
<dbReference type="HOGENOM" id="CLU_105807_0_0_10"/>
<evidence type="ECO:0000313" key="3">
    <source>
        <dbReference type="Proteomes" id="UP000007463"/>
    </source>
</evidence>
<accession>F2IFA2</accession>
<dbReference type="OrthoDB" id="893738at2"/>
<dbReference type="KEGG" id="fte:Fluta_2603"/>
<feature type="domain" description="Outer membrane protein beta-barrel" evidence="1">
    <location>
        <begin position="20"/>
        <end position="194"/>
    </location>
</feature>
<evidence type="ECO:0000313" key="2">
    <source>
        <dbReference type="EMBL" id="AEA44587.1"/>
    </source>
</evidence>
<dbReference type="SUPFAM" id="SSF56925">
    <property type="entry name" value="OMPA-like"/>
    <property type="match status" value="1"/>
</dbReference>
<evidence type="ECO:0000259" key="1">
    <source>
        <dbReference type="Pfam" id="PF13568"/>
    </source>
</evidence>
<dbReference type="Gene3D" id="2.40.160.20">
    <property type="match status" value="1"/>
</dbReference>
<organism evidence="2 3">
    <name type="scientific">Fluviicola taffensis (strain DSM 16823 / NCIMB 13979 / RW262)</name>
    <dbReference type="NCBI Taxonomy" id="755732"/>
    <lineage>
        <taxon>Bacteria</taxon>
        <taxon>Pseudomonadati</taxon>
        <taxon>Bacteroidota</taxon>
        <taxon>Flavobacteriia</taxon>
        <taxon>Flavobacteriales</taxon>
        <taxon>Crocinitomicaceae</taxon>
        <taxon>Fluviicola</taxon>
    </lineage>
</organism>